<dbReference type="OrthoDB" id="266638at2759"/>
<dbReference type="AlphaFoldDB" id="A0A0N1I386"/>
<feature type="compositionally biased region" description="Polar residues" evidence="2">
    <location>
        <begin position="785"/>
        <end position="798"/>
    </location>
</feature>
<organism evidence="3 4">
    <name type="scientific">Leptomonas seymouri</name>
    <dbReference type="NCBI Taxonomy" id="5684"/>
    <lineage>
        <taxon>Eukaryota</taxon>
        <taxon>Discoba</taxon>
        <taxon>Euglenozoa</taxon>
        <taxon>Kinetoplastea</taxon>
        <taxon>Metakinetoplastina</taxon>
        <taxon>Trypanosomatida</taxon>
        <taxon>Trypanosomatidae</taxon>
        <taxon>Leishmaniinae</taxon>
        <taxon>Leptomonas</taxon>
    </lineage>
</organism>
<feature type="coiled-coil region" evidence="1">
    <location>
        <begin position="174"/>
        <end position="300"/>
    </location>
</feature>
<reference evidence="3 4" key="1">
    <citation type="journal article" date="2015" name="PLoS Pathog.">
        <title>Leptomonas seymouri: Adaptations to the Dixenous Life Cycle Analyzed by Genome Sequencing, Transcriptome Profiling and Co-infection with Leishmania donovani.</title>
        <authorList>
            <person name="Kraeva N."/>
            <person name="Butenko A."/>
            <person name="Hlavacova J."/>
            <person name="Kostygov A."/>
            <person name="Myskova J."/>
            <person name="Grybchuk D."/>
            <person name="Lestinova T."/>
            <person name="Votypka J."/>
            <person name="Volf P."/>
            <person name="Opperdoes F."/>
            <person name="Flegontov P."/>
            <person name="Lukes J."/>
            <person name="Yurchenko V."/>
        </authorList>
    </citation>
    <scope>NUCLEOTIDE SEQUENCE [LARGE SCALE GENOMIC DNA]</scope>
    <source>
        <strain evidence="3 4">ATCC 30220</strain>
    </source>
</reference>
<protein>
    <submittedName>
        <fullName evidence="3">Uncharacterized protein</fullName>
    </submittedName>
</protein>
<keyword evidence="1" id="KW-0175">Coiled coil</keyword>
<feature type="compositionally biased region" description="Basic and acidic residues" evidence="2">
    <location>
        <begin position="599"/>
        <end position="613"/>
    </location>
</feature>
<feature type="compositionally biased region" description="Low complexity" evidence="2">
    <location>
        <begin position="106"/>
        <end position="122"/>
    </location>
</feature>
<feature type="compositionally biased region" description="Basic and acidic residues" evidence="2">
    <location>
        <begin position="721"/>
        <end position="752"/>
    </location>
</feature>
<feature type="compositionally biased region" description="Low complexity" evidence="2">
    <location>
        <begin position="695"/>
        <end position="706"/>
    </location>
</feature>
<feature type="region of interest" description="Disordered" evidence="2">
    <location>
        <begin position="419"/>
        <end position="498"/>
    </location>
</feature>
<evidence type="ECO:0000256" key="1">
    <source>
        <dbReference type="SAM" id="Coils"/>
    </source>
</evidence>
<dbReference type="EMBL" id="LJSK01000259">
    <property type="protein sequence ID" value="KPI84430.1"/>
    <property type="molecule type" value="Genomic_DNA"/>
</dbReference>
<evidence type="ECO:0000313" key="3">
    <source>
        <dbReference type="EMBL" id="KPI84430.1"/>
    </source>
</evidence>
<feature type="compositionally biased region" description="Low complexity" evidence="2">
    <location>
        <begin position="579"/>
        <end position="596"/>
    </location>
</feature>
<dbReference type="Proteomes" id="UP000038009">
    <property type="component" value="Unassembled WGS sequence"/>
</dbReference>
<name>A0A0N1I386_LEPSE</name>
<dbReference type="VEuPathDB" id="TriTrypDB:Lsey_0259_0060"/>
<evidence type="ECO:0000256" key="2">
    <source>
        <dbReference type="SAM" id="MobiDB-lite"/>
    </source>
</evidence>
<sequence>MVAESAASGVDVTPVRRRLGTSTDDAAIFFEDTVDRATAQCIDASPSAMALLTPQRMPSGQHAHVDVTEYDASHLGSLSTTRCKSSSSSKGRLSGQRSALHDVTNTSSAKMSSSTGASSKSPTPKPARLSSPQVSHSHRHAGSHSSLLMRSTPRHSTHDRSPSAAEPTVSLADYEALQKERNRFEKMYEHQRALYEEMAEKQAETYQALQDKIIEVVALSTRNEESKRFIRQLKREFSESRTRVMDMQNKALEEAKAERNAKSHYEALIREQERKYDRLVERHETKLAGMESLVKDLTKLRGEQDQLHVSQLDSLLKAAYSKSTALFSDLLRQERQIDLLYDAKGDVESQLEQLRREKRDMERVMREERRRTMAETERLIEQIEEQQQSILNLRQMLIRTMDNRDEVFAYCRGPRRAQRHGEFEETSGVEDVSQASSNFSSSPPSSIAEEDEEDRFLGGDDFTDESGESLMRQEASGDGAADPPHPVEEGASAETTKENCVDLSLVSAATRLSRGGQNRPVISASATTSALTSNTVVMSRLGGTSTLAASSSASNTVKRSENAPPLPLSSRAGGGGDGATDFLGAAPSTSSSATLTIVRQERPHRFKRSDDNKSGSLVDSEGGDRGRGVGARIEDDDAHNGRAGAKTAGSITRGPLSRSNSSLASPTREKVIIAADRESCGNGSGALRERDDFHASSSSPASAGAGSRRRLDFTTALAAVAEKRQRDRAAREERADRNNGNHSGNAHEREKSSSSNAPVSTARAEHGKGNGNAAGGRRVIVRSGTVGSITTARTTSGASREVDDEEEPRLFPQARLCTRE</sequence>
<feature type="compositionally biased region" description="Low complexity" evidence="2">
    <location>
        <begin position="77"/>
        <end position="94"/>
    </location>
</feature>
<feature type="compositionally biased region" description="Basic and acidic residues" evidence="2">
    <location>
        <begin position="667"/>
        <end position="679"/>
    </location>
</feature>
<proteinExistence type="predicted"/>
<feature type="coiled-coil region" evidence="1">
    <location>
        <begin position="337"/>
        <end position="396"/>
    </location>
</feature>
<keyword evidence="4" id="KW-1185">Reference proteome</keyword>
<feature type="region of interest" description="Disordered" evidence="2">
    <location>
        <begin position="77"/>
        <end position="171"/>
    </location>
</feature>
<dbReference type="OMA" id="RTRVMDM"/>
<feature type="compositionally biased region" description="Low complexity" evidence="2">
    <location>
        <begin position="433"/>
        <end position="446"/>
    </location>
</feature>
<feature type="region of interest" description="Disordered" evidence="2">
    <location>
        <begin position="548"/>
        <end position="820"/>
    </location>
</feature>
<evidence type="ECO:0000313" key="4">
    <source>
        <dbReference type="Proteomes" id="UP000038009"/>
    </source>
</evidence>
<gene>
    <name evidence="3" type="ORF">ABL78_6512</name>
</gene>
<comment type="caution">
    <text evidence="3">The sequence shown here is derived from an EMBL/GenBank/DDBJ whole genome shotgun (WGS) entry which is preliminary data.</text>
</comment>
<accession>A0A0N1I386</accession>